<feature type="compositionally biased region" description="Polar residues" evidence="1">
    <location>
        <begin position="806"/>
        <end position="819"/>
    </location>
</feature>
<feature type="compositionally biased region" description="Basic and acidic residues" evidence="1">
    <location>
        <begin position="376"/>
        <end position="386"/>
    </location>
</feature>
<feature type="compositionally biased region" description="Polar residues" evidence="1">
    <location>
        <begin position="143"/>
        <end position="160"/>
    </location>
</feature>
<feature type="region of interest" description="Disordered" evidence="1">
    <location>
        <begin position="469"/>
        <end position="540"/>
    </location>
</feature>
<feature type="region of interest" description="Disordered" evidence="1">
    <location>
        <begin position="654"/>
        <end position="686"/>
    </location>
</feature>
<feature type="region of interest" description="Disordered" evidence="1">
    <location>
        <begin position="1296"/>
        <end position="1315"/>
    </location>
</feature>
<feature type="compositionally biased region" description="Low complexity" evidence="1">
    <location>
        <begin position="669"/>
        <end position="680"/>
    </location>
</feature>
<feature type="compositionally biased region" description="Polar residues" evidence="1">
    <location>
        <begin position="915"/>
        <end position="931"/>
    </location>
</feature>
<feature type="region of interest" description="Disordered" evidence="1">
    <location>
        <begin position="798"/>
        <end position="857"/>
    </location>
</feature>
<feature type="compositionally biased region" description="Polar residues" evidence="1">
    <location>
        <begin position="1585"/>
        <end position="1597"/>
    </location>
</feature>
<organism evidence="3 4">
    <name type="scientific">Mortierella alpina</name>
    <name type="common">Oleaginous fungus</name>
    <name type="synonym">Mortierella renispora</name>
    <dbReference type="NCBI Taxonomy" id="64518"/>
    <lineage>
        <taxon>Eukaryota</taxon>
        <taxon>Fungi</taxon>
        <taxon>Fungi incertae sedis</taxon>
        <taxon>Mucoromycota</taxon>
        <taxon>Mortierellomycotina</taxon>
        <taxon>Mortierellomycetes</taxon>
        <taxon>Mortierellales</taxon>
        <taxon>Mortierellaceae</taxon>
        <taxon>Mortierella</taxon>
    </lineage>
</organism>
<feature type="compositionally biased region" description="Basic and acidic residues" evidence="1">
    <location>
        <begin position="994"/>
        <end position="1005"/>
    </location>
</feature>
<feature type="compositionally biased region" description="Basic residues" evidence="1">
    <location>
        <begin position="204"/>
        <end position="215"/>
    </location>
</feature>
<feature type="region of interest" description="Disordered" evidence="1">
    <location>
        <begin position="73"/>
        <end position="234"/>
    </location>
</feature>
<keyword evidence="2" id="KW-0812">Transmembrane</keyword>
<protein>
    <submittedName>
        <fullName evidence="3">Uncharacterized protein</fullName>
    </submittedName>
</protein>
<feature type="compositionally biased region" description="Polar residues" evidence="1">
    <location>
        <begin position="579"/>
        <end position="600"/>
    </location>
</feature>
<feature type="compositionally biased region" description="Basic and acidic residues" evidence="1">
    <location>
        <begin position="19"/>
        <end position="36"/>
    </location>
</feature>
<dbReference type="Proteomes" id="UP000717515">
    <property type="component" value="Unassembled WGS sequence"/>
</dbReference>
<feature type="compositionally biased region" description="Polar residues" evidence="1">
    <location>
        <begin position="173"/>
        <end position="183"/>
    </location>
</feature>
<feature type="region of interest" description="Disordered" evidence="1">
    <location>
        <begin position="369"/>
        <end position="453"/>
    </location>
</feature>
<feature type="region of interest" description="Disordered" evidence="1">
    <location>
        <begin position="992"/>
        <end position="1012"/>
    </location>
</feature>
<keyword evidence="2" id="KW-0472">Membrane</keyword>
<feature type="compositionally biased region" description="Basic and acidic residues" evidence="1">
    <location>
        <begin position="394"/>
        <end position="403"/>
    </location>
</feature>
<feature type="transmembrane region" description="Helical" evidence="2">
    <location>
        <begin position="1659"/>
        <end position="1683"/>
    </location>
</feature>
<evidence type="ECO:0000313" key="4">
    <source>
        <dbReference type="Proteomes" id="UP000717515"/>
    </source>
</evidence>
<evidence type="ECO:0000313" key="3">
    <source>
        <dbReference type="EMBL" id="KAG9321948.1"/>
    </source>
</evidence>
<feature type="compositionally biased region" description="Basic and acidic residues" evidence="1">
    <location>
        <begin position="161"/>
        <end position="172"/>
    </location>
</feature>
<feature type="compositionally biased region" description="Basic and acidic residues" evidence="1">
    <location>
        <begin position="1598"/>
        <end position="1607"/>
    </location>
</feature>
<feature type="region of interest" description="Disordered" evidence="1">
    <location>
        <begin position="1578"/>
        <end position="1619"/>
    </location>
</feature>
<dbReference type="EMBL" id="JAIFTL010000174">
    <property type="protein sequence ID" value="KAG9321948.1"/>
    <property type="molecule type" value="Genomic_DNA"/>
</dbReference>
<evidence type="ECO:0000256" key="2">
    <source>
        <dbReference type="SAM" id="Phobius"/>
    </source>
</evidence>
<sequence length="1770" mass="189892">MNSSNKEPADVMSNKTSQRSRDGRDDSTMLSHDKASSHKLSPVRLSTHNTAAAESQVAMAEYGGVQAKAMPMTASSNAQHEDDGMPFLSAQANTQQRVSSGPTKHTTTGQGNTVETERPYYGLSSTFFKRQTVGRDGGDSPTLGHNFSSRFQPEGTGTTMHTEHSHGPREPSDVNQNKSSQAGGSHEARAPDVSAVGVTSSSSSKKKKNKKKKKGQGQSMQSESDEGATSGSASGALGQHIHLVHSAGPHHAVMAHHMKKPTHAENDGASDQGGMIGIGDQGGMIGIGEQGGMIGIGDQGGVGGDRDQGGMIGIGEQGGMIGIGDRDNHTMAAPAHSIHYAGTRSQHRAPLSRANPPELEKGLHFEASHATAFPSTKRDNSDDRGHSHGRGHRDHTSSERLDEPVISIGELPRHERFSGPLEYLGDSPRVGAGTNTQGEHRHHGSHTTADKVGAGLTGLGAAAAAAGQFGSPMTHHDPSAIQKQDHAPQGSFFTQPDTFNHKTTSSSRAHDSRQSGQGAGATYAPSAPPSQDHHGHHKAAHIETIHKPYHGQSSYAGPSRHSQHIETIHQPYTGPEPDTGTNSDARGTTSAPGGSQTLNRRTTWLGFGVPVREKKVKPPGKARPLSFGYGYKDHAEAYKADWNERSKAELANESPVVTNMARQPSGAEASPSAQLSSPSQDHTVHAQGDLNTTSMRKKGHYLTHSKSLGAKTPSSPRVMPGYIPANMRRSHVPPPQLPITTSSTTSAVGTPIVAPTSSLQIQSVTPQRPGVNNGPQIHSFSPSQDRPVHVEETWHTSNMPRGHYLTHSTSLNSKRQSTPRGIPSFAPPSLRRSHVPTPPPQPSAANQMNSQTARTMAATGAAAVPLSLAAATSLARNSHHSTAAALPTPKTDVSLYDEEQGSYPRGEKDLHDNPAPSSHPTKVTELSVSSSSDHRLAPLVMAASRPAYDAAAEASALASSETSPIHNQLRRPSTSVMLKKPNADLSLYPEEEGAYSHREEDRHENPAPSEHPVGVTEEIQLDEKDMHAHHDAHLTMTDKVKDALGTHISKDSETAEAMIPASDFAIHSQGIHDKSTLAEDDDDMEAAVIRAGDQAAMTVQATSTKAIVFADETEGSTSQHPGDYAVIESTTTTAVIESTDEEVEDEDGKKKKVKKNKVPLKTRISRATSSSAAAVSSAASHSAAAVTAAAVSSAAAVTAAAVAYKERQPVVEKPTLLLTEDDVPQPSMPQVSHKLTLTEDDVEKPVVPTVSHLLTLTEDDVEKPTVPVVSHKLTLTEDDVDKPVPSLSAPPVLRLTEDDVDKPDPASASHPVVPKVPPKLVSTSMIKVTTAPRPVIPEQPVQGKDIKFPRVRMPVVVMPRMPRIKAPKMPHVSKPKMFKFSAPKMPHVRMPSLRKKSKVAPEAIKTTAVVATVPAAVATVAAVANPEPVRTFVVNPPVVASTASSTPVPTFTSKLVEPIDRVPVEPEPIKTFVVETPSVVQAAPQVVPVITSKLVEPRVEPPKTEWVQPAADYVPPPPQPAVAAIVEAPLTHQPSSSPTSDNGESVIWVKKIYTTHHYYDSEDEDELDEYGHRKDRDVSRYITPMRTSSGRYTNTEGPKTDRLDYSLRNHTRPAGYQGQPLQQQQVYNYQPDQKQQQQQHRLSVFPIPPSQHFPIGVHFFAQVLIMHATSVLAFSLYLAVFSFSKGCPSHSYRCVSPTKTVSEDYATTLECFVELSRNGNMTLDWCRCSRWAEDFVVISGDINSDSATRSEAFKNCCTKHKNYAMRICPS</sequence>
<accession>A0A9P8A094</accession>
<feature type="region of interest" description="Disordered" evidence="1">
    <location>
        <begin position="569"/>
        <end position="600"/>
    </location>
</feature>
<proteinExistence type="predicted"/>
<gene>
    <name evidence="3" type="ORF">KVV02_006920</name>
</gene>
<feature type="compositionally biased region" description="Basic and acidic residues" evidence="1">
    <location>
        <begin position="474"/>
        <end position="486"/>
    </location>
</feature>
<keyword evidence="2" id="KW-1133">Transmembrane helix</keyword>
<name>A0A9P8A094_MORAP</name>
<feature type="compositionally biased region" description="Polar residues" evidence="1">
    <location>
        <begin position="90"/>
        <end position="114"/>
    </location>
</feature>
<evidence type="ECO:0000256" key="1">
    <source>
        <dbReference type="SAM" id="MobiDB-lite"/>
    </source>
</evidence>
<comment type="caution">
    <text evidence="3">The sequence shown here is derived from an EMBL/GenBank/DDBJ whole genome shotgun (WGS) entry which is preliminary data.</text>
</comment>
<reference evidence="3" key="1">
    <citation type="submission" date="2021-07" db="EMBL/GenBank/DDBJ databases">
        <title>Draft genome of Mortierella alpina, strain LL118, isolated from an aspen leaf litter sample.</title>
        <authorList>
            <person name="Yang S."/>
            <person name="Vinatzer B.A."/>
        </authorList>
    </citation>
    <scope>NUCLEOTIDE SEQUENCE</scope>
    <source>
        <strain evidence="3">LL118</strain>
    </source>
</reference>
<feature type="compositionally biased region" description="Polar residues" evidence="1">
    <location>
        <begin position="491"/>
        <end position="507"/>
    </location>
</feature>
<feature type="region of interest" description="Disordered" evidence="1">
    <location>
        <begin position="900"/>
        <end position="932"/>
    </location>
</feature>
<feature type="region of interest" description="Disordered" evidence="1">
    <location>
        <begin position="1"/>
        <end position="52"/>
    </location>
</feature>